<sequence>MRNATIATSRTRAASEEPIAYRPLPAAWGDVEALHAVRAAKARAAEQGVDPSTLALEATTAPESTRPTTRDTAATGSRPAARGRRLIPRHHRRRLATV</sequence>
<name>A0A2A3YJ47_9MICO</name>
<dbReference type="AlphaFoldDB" id="A0A2A3YJ47"/>
<feature type="compositionally biased region" description="Basic residues" evidence="1">
    <location>
        <begin position="81"/>
        <end position="98"/>
    </location>
</feature>
<dbReference type="EMBL" id="NRGR01000015">
    <property type="protein sequence ID" value="PCC39376.1"/>
    <property type="molecule type" value="Genomic_DNA"/>
</dbReference>
<feature type="compositionally biased region" description="Polar residues" evidence="1">
    <location>
        <begin position="61"/>
        <end position="75"/>
    </location>
</feature>
<gene>
    <name evidence="2" type="ORF">CIK66_08920</name>
</gene>
<dbReference type="RefSeq" id="WP_096164657.1">
    <property type="nucleotide sequence ID" value="NZ_JBQCXU010000040.1"/>
</dbReference>
<evidence type="ECO:0000313" key="3">
    <source>
        <dbReference type="Proteomes" id="UP000218598"/>
    </source>
</evidence>
<protein>
    <submittedName>
        <fullName evidence="2">Uncharacterized protein</fullName>
    </submittedName>
</protein>
<feature type="region of interest" description="Disordered" evidence="1">
    <location>
        <begin position="44"/>
        <end position="98"/>
    </location>
</feature>
<accession>A0A2A3YJ47</accession>
<dbReference type="GeneID" id="95327285"/>
<comment type="caution">
    <text evidence="2">The sequence shown here is derived from an EMBL/GenBank/DDBJ whole genome shotgun (WGS) entry which is preliminary data.</text>
</comment>
<evidence type="ECO:0000313" key="2">
    <source>
        <dbReference type="EMBL" id="PCC39376.1"/>
    </source>
</evidence>
<dbReference type="Proteomes" id="UP000218598">
    <property type="component" value="Unassembled WGS sequence"/>
</dbReference>
<evidence type="ECO:0000256" key="1">
    <source>
        <dbReference type="SAM" id="MobiDB-lite"/>
    </source>
</evidence>
<organism evidence="2 3">
    <name type="scientific">Brachybacterium alimentarium</name>
    <dbReference type="NCBI Taxonomy" id="47845"/>
    <lineage>
        <taxon>Bacteria</taxon>
        <taxon>Bacillati</taxon>
        <taxon>Actinomycetota</taxon>
        <taxon>Actinomycetes</taxon>
        <taxon>Micrococcales</taxon>
        <taxon>Dermabacteraceae</taxon>
        <taxon>Brachybacterium</taxon>
    </lineage>
</organism>
<reference evidence="2 3" key="1">
    <citation type="journal article" date="2017" name="Elife">
        <title>Extensive horizontal gene transfer in cheese-associated bacteria.</title>
        <authorList>
            <person name="Bonham K.S."/>
            <person name="Wolfe B.E."/>
            <person name="Dutton R.J."/>
        </authorList>
    </citation>
    <scope>NUCLEOTIDE SEQUENCE [LARGE SCALE GENOMIC DNA]</scope>
    <source>
        <strain evidence="2 3">341_9</strain>
    </source>
</reference>
<keyword evidence="3" id="KW-1185">Reference proteome</keyword>
<proteinExistence type="predicted"/>